<accession>A0A8S1V4M0</accession>
<reference evidence="1" key="1">
    <citation type="submission" date="2021-01" db="EMBL/GenBank/DDBJ databases">
        <authorList>
            <consortium name="Genoscope - CEA"/>
            <person name="William W."/>
        </authorList>
    </citation>
    <scope>NUCLEOTIDE SEQUENCE</scope>
</reference>
<protein>
    <submittedName>
        <fullName evidence="1">Uncharacterized protein</fullName>
    </submittedName>
</protein>
<dbReference type="Proteomes" id="UP000683925">
    <property type="component" value="Unassembled WGS sequence"/>
</dbReference>
<evidence type="ECO:0000313" key="1">
    <source>
        <dbReference type="EMBL" id="CAD8169686.1"/>
    </source>
</evidence>
<gene>
    <name evidence="1" type="ORF">POCTA_138.1.T0540072</name>
</gene>
<proteinExistence type="predicted"/>
<dbReference type="EMBL" id="CAJJDP010000054">
    <property type="protein sequence ID" value="CAD8169686.1"/>
    <property type="molecule type" value="Genomic_DNA"/>
</dbReference>
<organism evidence="1 2">
    <name type="scientific">Paramecium octaurelia</name>
    <dbReference type="NCBI Taxonomy" id="43137"/>
    <lineage>
        <taxon>Eukaryota</taxon>
        <taxon>Sar</taxon>
        <taxon>Alveolata</taxon>
        <taxon>Ciliophora</taxon>
        <taxon>Intramacronucleata</taxon>
        <taxon>Oligohymenophorea</taxon>
        <taxon>Peniculida</taxon>
        <taxon>Parameciidae</taxon>
        <taxon>Paramecium</taxon>
    </lineage>
</organism>
<sequence length="35" mass="4147">MMGQFGLNIPYRTFGGQKWRYKIRNEEGQLVVEIS</sequence>
<dbReference type="AlphaFoldDB" id="A0A8S1V4M0"/>
<name>A0A8S1V4M0_PAROT</name>
<comment type="caution">
    <text evidence="1">The sequence shown here is derived from an EMBL/GenBank/DDBJ whole genome shotgun (WGS) entry which is preliminary data.</text>
</comment>
<evidence type="ECO:0000313" key="2">
    <source>
        <dbReference type="Proteomes" id="UP000683925"/>
    </source>
</evidence>
<keyword evidence="2" id="KW-1185">Reference proteome</keyword>